<evidence type="ECO:0000313" key="1">
    <source>
        <dbReference type="EMBL" id="CAG6525586.1"/>
    </source>
</evidence>
<organism evidence="1">
    <name type="scientific">Culex pipiens</name>
    <name type="common">House mosquito</name>
    <dbReference type="NCBI Taxonomy" id="7175"/>
    <lineage>
        <taxon>Eukaryota</taxon>
        <taxon>Metazoa</taxon>
        <taxon>Ecdysozoa</taxon>
        <taxon>Arthropoda</taxon>
        <taxon>Hexapoda</taxon>
        <taxon>Insecta</taxon>
        <taxon>Pterygota</taxon>
        <taxon>Neoptera</taxon>
        <taxon>Endopterygota</taxon>
        <taxon>Diptera</taxon>
        <taxon>Nematocera</taxon>
        <taxon>Culicoidea</taxon>
        <taxon>Culicidae</taxon>
        <taxon>Culicinae</taxon>
        <taxon>Culicini</taxon>
        <taxon>Culex</taxon>
        <taxon>Culex</taxon>
    </lineage>
</organism>
<accession>A0A8D8GZZ4</accession>
<name>A0A8D8GZZ4_CULPI</name>
<sequence length="171" mass="19183">MRARQLVNWMAFRVRSVMFGELASSCCRLSRGRSKSSSLRWVRTGQPIPVKLTVWTSQYSSFPTRVRCRKWGMWARYEGRTRFCSGKRVANRSRVGSALAICSRSDSCISKPNSNCKSFNVGIFRQNATAMLVSVMASPCSESFVSLSRSKFITSLRTPSVQPSSSSSRVL</sequence>
<dbReference type="EMBL" id="HBUE01191821">
    <property type="protein sequence ID" value="CAG6525586.1"/>
    <property type="molecule type" value="Transcribed_RNA"/>
</dbReference>
<dbReference type="EMBL" id="HBUE01297731">
    <property type="protein sequence ID" value="CAG6577293.1"/>
    <property type="molecule type" value="Transcribed_RNA"/>
</dbReference>
<protein>
    <submittedName>
        <fullName evidence="1">(northern house mosquito) hypothetical protein</fullName>
    </submittedName>
</protein>
<reference evidence="1" key="1">
    <citation type="submission" date="2021-05" db="EMBL/GenBank/DDBJ databases">
        <authorList>
            <person name="Alioto T."/>
            <person name="Alioto T."/>
            <person name="Gomez Garrido J."/>
        </authorList>
    </citation>
    <scope>NUCLEOTIDE SEQUENCE</scope>
</reference>
<dbReference type="AlphaFoldDB" id="A0A8D8GZZ4"/>
<proteinExistence type="predicted"/>